<keyword evidence="4" id="KW-1185">Reference proteome</keyword>
<name>A0ABP7CQK4_9MICO</name>
<organism evidence="3 4">
    <name type="scientific">Terrabacter ginsenosidimutans</name>
    <dbReference type="NCBI Taxonomy" id="490575"/>
    <lineage>
        <taxon>Bacteria</taxon>
        <taxon>Bacillati</taxon>
        <taxon>Actinomycetota</taxon>
        <taxon>Actinomycetes</taxon>
        <taxon>Micrococcales</taxon>
        <taxon>Intrasporangiaceae</taxon>
        <taxon>Terrabacter</taxon>
    </lineage>
</organism>
<protein>
    <recommendedName>
        <fullName evidence="2">HNH nuclease domain-containing protein</fullName>
    </recommendedName>
</protein>
<dbReference type="SMART" id="SM00507">
    <property type="entry name" value="HNHc"/>
    <property type="match status" value="1"/>
</dbReference>
<accession>A0ABP7CQK4</accession>
<sequence>MLELLRSQLADMEARQRSSGGTSASDFWERFAGRMPSPPSAPDASCAPLGDASRAGRRRRRRVAPESRPVTAAHGPWSEWSGESLEALDVDALRPLSEAEWHEMVDDPAWIRSVAEQAATHVDDSADRDRQEAIAVDALVGFTLDRHASADLTAAAERVARQRRNHEVTLVNIVSELVARGLDAPDGLSRADWLRSHDASLTAGQAKAFVAVGTALADAKWSRLRLLVATQQVTVGNAAQIVDFDTRTAPVADPDDLATAIDDLIDQARQLRPEELSRLVRHHTEQVRPPRDEDALDRGRRDARGLWFTQPDATGMVGLRGVLDPEGAAILKSAIDPLSVPRPEKDEDGRTIAEDERAPARRRMDALLEMVQRGVASAKGVPTTDKAKVVVLIDLDTLLGDLNPNVPEAFRRKSAVDGCAGSGSGITLSGDVLSPGVVRRMACDAEIIPMVLGGDSEPLDVGRGERLYTRAQRLALIARDRECTWTGCTVPGSWCDAHHTVHWSRGGHTTVESGALLCRKHHTEVHDRDLTATVTGSGVTWHT</sequence>
<dbReference type="InterPro" id="IPR003615">
    <property type="entry name" value="HNH_nuc"/>
</dbReference>
<feature type="domain" description="HNH nuclease" evidence="2">
    <location>
        <begin position="471"/>
        <end position="523"/>
    </location>
</feature>
<dbReference type="Gene3D" id="1.10.30.50">
    <property type="match status" value="1"/>
</dbReference>
<evidence type="ECO:0000313" key="3">
    <source>
        <dbReference type="EMBL" id="GAA3694733.1"/>
    </source>
</evidence>
<dbReference type="CDD" id="cd00085">
    <property type="entry name" value="HNHc"/>
    <property type="match status" value="1"/>
</dbReference>
<dbReference type="Pfam" id="PF02720">
    <property type="entry name" value="DUF222"/>
    <property type="match status" value="1"/>
</dbReference>
<reference evidence="4" key="1">
    <citation type="journal article" date="2019" name="Int. J. Syst. Evol. Microbiol.">
        <title>The Global Catalogue of Microorganisms (GCM) 10K type strain sequencing project: providing services to taxonomists for standard genome sequencing and annotation.</title>
        <authorList>
            <consortium name="The Broad Institute Genomics Platform"/>
            <consortium name="The Broad Institute Genome Sequencing Center for Infectious Disease"/>
            <person name="Wu L."/>
            <person name="Ma J."/>
        </authorList>
    </citation>
    <scope>NUCLEOTIDE SEQUENCE [LARGE SCALE GENOMIC DNA]</scope>
    <source>
        <strain evidence="4">JCM 17125</strain>
    </source>
</reference>
<dbReference type="InterPro" id="IPR003870">
    <property type="entry name" value="DUF222"/>
</dbReference>
<evidence type="ECO:0000256" key="1">
    <source>
        <dbReference type="SAM" id="MobiDB-lite"/>
    </source>
</evidence>
<dbReference type="Proteomes" id="UP001501468">
    <property type="component" value="Unassembled WGS sequence"/>
</dbReference>
<feature type="region of interest" description="Disordered" evidence="1">
    <location>
        <begin position="11"/>
        <end position="77"/>
    </location>
</feature>
<evidence type="ECO:0000259" key="2">
    <source>
        <dbReference type="SMART" id="SM00507"/>
    </source>
</evidence>
<gene>
    <name evidence="3" type="ORF">GCM10022399_09100</name>
</gene>
<comment type="caution">
    <text evidence="3">The sequence shown here is derived from an EMBL/GenBank/DDBJ whole genome shotgun (WGS) entry which is preliminary data.</text>
</comment>
<proteinExistence type="predicted"/>
<dbReference type="EMBL" id="BAABDC010000001">
    <property type="protein sequence ID" value="GAA3694733.1"/>
    <property type="molecule type" value="Genomic_DNA"/>
</dbReference>
<evidence type="ECO:0000313" key="4">
    <source>
        <dbReference type="Proteomes" id="UP001501468"/>
    </source>
</evidence>